<dbReference type="EMBL" id="JACBKZ010000014">
    <property type="protein sequence ID" value="KAF5932187.1"/>
    <property type="molecule type" value="Genomic_DNA"/>
</dbReference>
<evidence type="ECO:0000313" key="3">
    <source>
        <dbReference type="Proteomes" id="UP000593564"/>
    </source>
</evidence>
<feature type="compositionally biased region" description="Polar residues" evidence="1">
    <location>
        <begin position="663"/>
        <end position="685"/>
    </location>
</feature>
<reference evidence="2 3" key="2">
    <citation type="submission" date="2020-07" db="EMBL/GenBank/DDBJ databases">
        <title>Genome assembly of wild tea tree DASZ reveals pedigree and selection history of tea varieties.</title>
        <authorList>
            <person name="Zhang W."/>
        </authorList>
    </citation>
    <scope>NUCLEOTIDE SEQUENCE [LARGE SCALE GENOMIC DNA]</scope>
    <source>
        <strain evidence="3">cv. G240</strain>
        <tissue evidence="2">Leaf</tissue>
    </source>
</reference>
<evidence type="ECO:0000313" key="2">
    <source>
        <dbReference type="EMBL" id="KAF5932187.1"/>
    </source>
</evidence>
<name>A0A7J7FVR0_CAMSI</name>
<proteinExistence type="predicted"/>
<feature type="region of interest" description="Disordered" evidence="1">
    <location>
        <begin position="660"/>
        <end position="685"/>
    </location>
</feature>
<dbReference type="Proteomes" id="UP000593564">
    <property type="component" value="Unassembled WGS sequence"/>
</dbReference>
<protein>
    <submittedName>
        <fullName evidence="2">Uncharacterized protein</fullName>
    </submittedName>
</protein>
<keyword evidence="3" id="KW-1185">Reference proteome</keyword>
<feature type="region of interest" description="Disordered" evidence="1">
    <location>
        <begin position="1"/>
        <end position="45"/>
    </location>
</feature>
<sequence length="685" mass="75567">MSTPERVGNGREGRNVKRHGNEEQKREETEKRGREKALERESKGFQRGRNEEIGLEALFYNTQGEKSKLPRISNCLPVGNVLCRSALFCADGIVFVPMASRWPPLSAGGVPTALFRPFELFWVFKAQESARKGISDIQPASVLTAGRVSSAWHSNSCKARYCMYGSFAAGATGRAAQALTFTPVIVMTFEFCQRGATVDTPFLTVLKTWTSLFEHTVIFHVCVCLEFPEVSARAPCLRIPELDRLVSGFAPNTCILPLRGRVGLVDHPHPPPAVARCHRLVFAATGNIVCRPALFVAGQHYLLPTGTLFGQDGIFCRPIAVHLLLQIFLDSCIAFAPLHTRVWRDLPLAKLVFFGVGFKLKEAIGAPLLKRTTRVLQEYSADRQCNVPTGTIFSADRPYFVPMDILHCRWKFHSAVEAGLRTGRKGVLIADLPRSYPSSRAETTPMMTDMWPSAPSQERDSSSRGVREPSTGVLIGDLPQSYPSSRAEATLVMTDTWPLIKDRDTVDTPFLTVLKTWTSPFEHSVIIHVCVRLEFPEASARAPCLRISEPDRLVSGFAPNTDILPLRGRVGLVDHPHPPPAVARGHRLVFAATGNVYCRPALFVAVEAGLRTGQKGVLIADLPRSYPSSRAETTPVMTDMWPSAPSQDLDSLVQIKNRDNKIASPNCSSKAPPQARLQTQIESEL</sequence>
<feature type="region of interest" description="Disordered" evidence="1">
    <location>
        <begin position="439"/>
        <end position="479"/>
    </location>
</feature>
<accession>A0A7J7FVR0</accession>
<feature type="compositionally biased region" description="Basic and acidic residues" evidence="1">
    <location>
        <begin position="457"/>
        <end position="467"/>
    </location>
</feature>
<gene>
    <name evidence="2" type="ORF">HYC85_028358</name>
</gene>
<reference evidence="3" key="1">
    <citation type="journal article" date="2020" name="Nat. Commun.">
        <title>Genome assembly of wild tea tree DASZ reveals pedigree and selection history of tea varieties.</title>
        <authorList>
            <person name="Zhang W."/>
            <person name="Zhang Y."/>
            <person name="Qiu H."/>
            <person name="Guo Y."/>
            <person name="Wan H."/>
            <person name="Zhang X."/>
            <person name="Scossa F."/>
            <person name="Alseekh S."/>
            <person name="Zhang Q."/>
            <person name="Wang P."/>
            <person name="Xu L."/>
            <person name="Schmidt M.H."/>
            <person name="Jia X."/>
            <person name="Li D."/>
            <person name="Zhu A."/>
            <person name="Guo F."/>
            <person name="Chen W."/>
            <person name="Ni D."/>
            <person name="Usadel B."/>
            <person name="Fernie A.R."/>
            <person name="Wen W."/>
        </authorList>
    </citation>
    <scope>NUCLEOTIDE SEQUENCE [LARGE SCALE GENOMIC DNA]</scope>
    <source>
        <strain evidence="3">cv. G240</strain>
    </source>
</reference>
<comment type="caution">
    <text evidence="2">The sequence shown here is derived from an EMBL/GenBank/DDBJ whole genome shotgun (WGS) entry which is preliminary data.</text>
</comment>
<organism evidence="2 3">
    <name type="scientific">Camellia sinensis</name>
    <name type="common">Tea plant</name>
    <name type="synonym">Thea sinensis</name>
    <dbReference type="NCBI Taxonomy" id="4442"/>
    <lineage>
        <taxon>Eukaryota</taxon>
        <taxon>Viridiplantae</taxon>
        <taxon>Streptophyta</taxon>
        <taxon>Embryophyta</taxon>
        <taxon>Tracheophyta</taxon>
        <taxon>Spermatophyta</taxon>
        <taxon>Magnoliopsida</taxon>
        <taxon>eudicotyledons</taxon>
        <taxon>Gunneridae</taxon>
        <taxon>Pentapetalae</taxon>
        <taxon>asterids</taxon>
        <taxon>Ericales</taxon>
        <taxon>Theaceae</taxon>
        <taxon>Camellia</taxon>
    </lineage>
</organism>
<evidence type="ECO:0000256" key="1">
    <source>
        <dbReference type="SAM" id="MobiDB-lite"/>
    </source>
</evidence>
<dbReference type="AlphaFoldDB" id="A0A7J7FVR0"/>
<feature type="compositionally biased region" description="Basic and acidic residues" evidence="1">
    <location>
        <begin position="8"/>
        <end position="45"/>
    </location>
</feature>